<evidence type="ECO:0000256" key="6">
    <source>
        <dbReference type="SAM" id="Phobius"/>
    </source>
</evidence>
<reference evidence="7 8" key="1">
    <citation type="submission" date="2013-05" db="EMBL/GenBank/DDBJ databases">
        <title>Between feast and famine: a lifestyle of most important marine PAH-degrading bacterium Cycloclasticus sp. 7ME.</title>
        <authorList>
            <person name="Yakimov M.M."/>
            <person name="Messina E."/>
            <person name="Genovese M."/>
            <person name="Denaro R."/>
            <person name="Crisafi F."/>
            <person name="Russo D."/>
            <person name="Cappello S."/>
            <person name="Santisi S."/>
            <person name="Smedile F."/>
            <person name="Golyshina O.V."/>
            <person name="Tran H."/>
            <person name="Pieper D.H."/>
            <person name="Golyshin P.N."/>
            <person name="Giuliano L."/>
        </authorList>
    </citation>
    <scope>NUCLEOTIDE SEQUENCE [LARGE SCALE GENOMIC DNA]</scope>
    <source>
        <strain evidence="7 8">78-ME</strain>
    </source>
</reference>
<proteinExistence type="predicted"/>
<dbReference type="Gene3D" id="1.10.10.10">
    <property type="entry name" value="Winged helix-like DNA-binding domain superfamily/Winged helix DNA-binding domain"/>
    <property type="match status" value="1"/>
</dbReference>
<dbReference type="NCBIfam" id="TIGR00765">
    <property type="entry name" value="yihY_not_rbn"/>
    <property type="match status" value="1"/>
</dbReference>
<dbReference type="PANTHER" id="PTHR30213:SF0">
    <property type="entry name" value="UPF0761 MEMBRANE PROTEIN YIHY"/>
    <property type="match status" value="1"/>
</dbReference>
<sequence length="444" mass="48817">MQKNKFNLQDKVTSLLWPDETGLSPFHLLLLKILRVVYVSVTDLMEGQLSLRAMSLVYTTLLSIVPLLALSFSVLKAMGVHNEIEPFLFQFLAPLGEQGTQIGENIIGFIDNIKVGVLGSVGLGLLIYTVLSLVQKIENAFNMIWHVETTRSIGERFSSYLSVILIGPVMMVSAIGVTATIMSSSIVTYFATIEPFGSLIVLATKLLPYLMVMGAFTFIYMFVPNTRVRLSAALIGAIVAGFLWESSGLLFATFVVNSTKYTAIYSSFAVVIMLLIWLYISWLILLFGSNLAFYVQNPSSLRVDRGGFEISNRVKERIALLLMQLVGEKHYAGEKPPTMADLTGDISAPHTVVRYVLKKLIAQHLVIGTNETPVAYLPAKSLDVLLLSDVIQAVRCAEEDHFLAANVLTLKSQSLELVNGIDKAISASLGNKTVRDLVVDSKQQ</sequence>
<dbReference type="PANTHER" id="PTHR30213">
    <property type="entry name" value="INNER MEMBRANE PROTEIN YHJD"/>
    <property type="match status" value="1"/>
</dbReference>
<name>S5TY97_9GAMM</name>
<gene>
    <name evidence="7" type="ORF">CYCME_1835</name>
</gene>
<evidence type="ECO:0000313" key="7">
    <source>
        <dbReference type="EMBL" id="AGS40150.1"/>
    </source>
</evidence>
<keyword evidence="4 6" id="KW-1133">Transmembrane helix</keyword>
<dbReference type="eggNOG" id="COG1295">
    <property type="taxonomic scope" value="Bacteria"/>
</dbReference>
<feature type="transmembrane region" description="Helical" evidence="6">
    <location>
        <begin position="56"/>
        <end position="75"/>
    </location>
</feature>
<protein>
    <submittedName>
        <fullName evidence="7">Ribonuclease BN</fullName>
    </submittedName>
</protein>
<keyword evidence="5 6" id="KW-0472">Membrane</keyword>
<evidence type="ECO:0000256" key="5">
    <source>
        <dbReference type="ARBA" id="ARBA00023136"/>
    </source>
</evidence>
<dbReference type="InterPro" id="IPR017039">
    <property type="entry name" value="Virul_fac_BrkB"/>
</dbReference>
<dbReference type="RefSeq" id="WP_020161975.1">
    <property type="nucleotide sequence ID" value="NC_021917.1"/>
</dbReference>
<dbReference type="PATRIC" id="fig|1198232.3.peg.1809"/>
<feature type="transmembrane region" description="Helical" evidence="6">
    <location>
        <begin position="230"/>
        <end position="256"/>
    </location>
</feature>
<evidence type="ECO:0000256" key="1">
    <source>
        <dbReference type="ARBA" id="ARBA00004651"/>
    </source>
</evidence>
<dbReference type="EMBL" id="CP005996">
    <property type="protein sequence ID" value="AGS40150.1"/>
    <property type="molecule type" value="Genomic_DNA"/>
</dbReference>
<dbReference type="HOGENOM" id="CLU_032288_2_0_6"/>
<reference evidence="8" key="2">
    <citation type="journal article" date="2016" name="Environ. Microbiol. Rep.">
        <title>Analysis of defence systems and a conjugative IncP-1 plasmid in the marine polyaromatic hydrocarbons-degrading bacterium Cycloclasticus sp. 78-ME.</title>
        <authorList>
            <person name="Yakimov M.M."/>
            <person name="Crisafi F."/>
            <person name="Messina E."/>
            <person name="Smedile F."/>
            <person name="Lopatina A."/>
            <person name="Denaro R."/>
            <person name="Pieper D.H."/>
            <person name="Golyshin P.N."/>
            <person name="Giuliano L."/>
        </authorList>
    </citation>
    <scope>NUCLEOTIDE SEQUENCE [LARGE SCALE GENOMIC DNA]</scope>
    <source>
        <strain evidence="8">78-ME</strain>
    </source>
</reference>
<dbReference type="GO" id="GO:0005886">
    <property type="term" value="C:plasma membrane"/>
    <property type="evidence" value="ECO:0007669"/>
    <property type="project" value="UniProtKB-SubCell"/>
</dbReference>
<dbReference type="AlphaFoldDB" id="S5TY97"/>
<organism evidence="7 8">
    <name type="scientific">Cycloclasticus zancles 78-ME</name>
    <dbReference type="NCBI Taxonomy" id="1198232"/>
    <lineage>
        <taxon>Bacteria</taxon>
        <taxon>Pseudomonadati</taxon>
        <taxon>Pseudomonadota</taxon>
        <taxon>Gammaproteobacteria</taxon>
        <taxon>Thiotrichales</taxon>
        <taxon>Piscirickettsiaceae</taxon>
        <taxon>Cycloclasticus</taxon>
    </lineage>
</organism>
<dbReference type="InterPro" id="IPR036388">
    <property type="entry name" value="WH-like_DNA-bd_sf"/>
</dbReference>
<dbReference type="Pfam" id="PF03631">
    <property type="entry name" value="Virul_fac_BrkB"/>
    <property type="match status" value="1"/>
</dbReference>
<keyword evidence="2" id="KW-1003">Cell membrane</keyword>
<keyword evidence="8" id="KW-1185">Reference proteome</keyword>
<accession>S5TY97</accession>
<feature type="transmembrane region" description="Helical" evidence="6">
    <location>
        <begin position="160"/>
        <end position="186"/>
    </location>
</feature>
<dbReference type="Proteomes" id="UP000015380">
    <property type="component" value="Chromosome"/>
</dbReference>
<dbReference type="KEGG" id="cza:CYCME_1835"/>
<evidence type="ECO:0000256" key="2">
    <source>
        <dbReference type="ARBA" id="ARBA00022475"/>
    </source>
</evidence>
<evidence type="ECO:0000256" key="3">
    <source>
        <dbReference type="ARBA" id="ARBA00022692"/>
    </source>
</evidence>
<feature type="transmembrane region" description="Helical" evidence="6">
    <location>
        <begin position="206"/>
        <end position="223"/>
    </location>
</feature>
<evidence type="ECO:0000256" key="4">
    <source>
        <dbReference type="ARBA" id="ARBA00022989"/>
    </source>
</evidence>
<keyword evidence="3 6" id="KW-0812">Transmembrane</keyword>
<feature type="transmembrane region" description="Helical" evidence="6">
    <location>
        <begin position="115"/>
        <end position="134"/>
    </location>
</feature>
<evidence type="ECO:0000313" key="8">
    <source>
        <dbReference type="Proteomes" id="UP000015380"/>
    </source>
</evidence>
<comment type="subcellular location">
    <subcellularLocation>
        <location evidence="1">Cell membrane</location>
        <topology evidence="1">Multi-pass membrane protein</topology>
    </subcellularLocation>
</comment>
<feature type="transmembrane region" description="Helical" evidence="6">
    <location>
        <begin position="268"/>
        <end position="295"/>
    </location>
</feature>